<evidence type="ECO:0000313" key="3">
    <source>
        <dbReference type="Proteomes" id="UP000315312"/>
    </source>
</evidence>
<reference evidence="2 3" key="1">
    <citation type="journal article" date="2015" name="Stand. Genomic Sci.">
        <title>Genomic Encyclopedia of Bacterial and Archaeal Type Strains, Phase III: the genomes of soil and plant-associated and newly described type strains.</title>
        <authorList>
            <person name="Whitman W.B."/>
            <person name="Woyke T."/>
            <person name="Klenk H.P."/>
            <person name="Zhou Y."/>
            <person name="Lilburn T.G."/>
            <person name="Beck B.J."/>
            <person name="De Vos P."/>
            <person name="Vandamme P."/>
            <person name="Eisen J.A."/>
            <person name="Garrity G."/>
            <person name="Hugenholtz P."/>
            <person name="Kyrpides N.C."/>
        </authorList>
    </citation>
    <scope>NUCLEOTIDE SEQUENCE [LARGE SCALE GENOMIC DNA]</scope>
    <source>
        <strain evidence="2 3">CGMCC 1.6844</strain>
    </source>
</reference>
<accession>A0A562KP45</accession>
<feature type="domain" description="Glycosyltransferase 2-like" evidence="1">
    <location>
        <begin position="4"/>
        <end position="172"/>
    </location>
</feature>
<sequence length="328" mass="37891">MKISIVIPCYNVGQYLTRCIESVLSQTYSHLEVILIDDGSTDSTATISQSFVALDARVQYFYQENSGVSVARNLGIEKASGTKIMFLDADDYITSTMLADLVLALPNDNQRLLSICGMYHVKNGVTTKNSGFSRLVALQKPQINTNEILTLFEYESLSSPCCKLYDLELLQQYQIRFHASITYQEDLIFNLDYFKQVESVIIVPSFHYYYIEHPTSSSIKYHKQLFAALPIIYEQLQSYPDFKNREDYIKRFFLFQILNNLNNTHHSDSDMTLKEQCQSVRQILNSDIYAFCQSALKTNSVHFLLKFLITFKCYSGIVLFYKSYRILK</sequence>
<keyword evidence="2" id="KW-0808">Transferase</keyword>
<dbReference type="Pfam" id="PF00535">
    <property type="entry name" value="Glycos_transf_2"/>
    <property type="match status" value="1"/>
</dbReference>
<dbReference type="GO" id="GO:0016740">
    <property type="term" value="F:transferase activity"/>
    <property type="evidence" value="ECO:0007669"/>
    <property type="project" value="UniProtKB-KW"/>
</dbReference>
<organism evidence="2 3">
    <name type="scientific">Flavobacterium cheniae</name>
    <dbReference type="NCBI Taxonomy" id="295428"/>
    <lineage>
        <taxon>Bacteria</taxon>
        <taxon>Pseudomonadati</taxon>
        <taxon>Bacteroidota</taxon>
        <taxon>Flavobacteriia</taxon>
        <taxon>Flavobacteriales</taxon>
        <taxon>Flavobacteriaceae</taxon>
        <taxon>Flavobacterium</taxon>
    </lineage>
</organism>
<dbReference type="Proteomes" id="UP000315312">
    <property type="component" value="Unassembled WGS sequence"/>
</dbReference>
<proteinExistence type="predicted"/>
<dbReference type="SUPFAM" id="SSF53448">
    <property type="entry name" value="Nucleotide-diphospho-sugar transferases"/>
    <property type="match status" value="1"/>
</dbReference>
<gene>
    <name evidence="2" type="ORF">IP97_00635</name>
</gene>
<dbReference type="InterPro" id="IPR050834">
    <property type="entry name" value="Glycosyltransf_2"/>
</dbReference>
<dbReference type="EMBL" id="VLKM01000002">
    <property type="protein sequence ID" value="TWH97208.1"/>
    <property type="molecule type" value="Genomic_DNA"/>
</dbReference>
<dbReference type="InterPro" id="IPR001173">
    <property type="entry name" value="Glyco_trans_2-like"/>
</dbReference>
<keyword evidence="3" id="KW-1185">Reference proteome</keyword>
<dbReference type="AlphaFoldDB" id="A0A562KP45"/>
<dbReference type="InterPro" id="IPR029044">
    <property type="entry name" value="Nucleotide-diphossugar_trans"/>
</dbReference>
<dbReference type="PANTHER" id="PTHR43685:SF2">
    <property type="entry name" value="GLYCOSYLTRANSFERASE 2-LIKE DOMAIN-CONTAINING PROTEIN"/>
    <property type="match status" value="1"/>
</dbReference>
<dbReference type="RefSeq" id="WP_262709738.1">
    <property type="nucleotide sequence ID" value="NZ_SNZC01000003.1"/>
</dbReference>
<dbReference type="CDD" id="cd00761">
    <property type="entry name" value="Glyco_tranf_GTA_type"/>
    <property type="match status" value="1"/>
</dbReference>
<dbReference type="PANTHER" id="PTHR43685">
    <property type="entry name" value="GLYCOSYLTRANSFERASE"/>
    <property type="match status" value="1"/>
</dbReference>
<name>A0A562KP45_9FLAO</name>
<evidence type="ECO:0000259" key="1">
    <source>
        <dbReference type="Pfam" id="PF00535"/>
    </source>
</evidence>
<comment type="caution">
    <text evidence="2">The sequence shown here is derived from an EMBL/GenBank/DDBJ whole genome shotgun (WGS) entry which is preliminary data.</text>
</comment>
<protein>
    <submittedName>
        <fullName evidence="2">Glycosyl transferase family 2</fullName>
    </submittedName>
</protein>
<dbReference type="Gene3D" id="3.90.550.10">
    <property type="entry name" value="Spore Coat Polysaccharide Biosynthesis Protein SpsA, Chain A"/>
    <property type="match status" value="1"/>
</dbReference>
<evidence type="ECO:0000313" key="2">
    <source>
        <dbReference type="EMBL" id="TWH97208.1"/>
    </source>
</evidence>